<sequence length="169" mass="18775">MLFFRRRAQYLSSFISSGTNCLRDFLIIGCGFSSSSEKARVRGSKSRVDDIENAWGAENPFHSRGPPRPTGRGRYLLESAGDGGFIVSGLMQSDGEGDRSRLVVTCPRPDSDSPAQWPMLSDRCPVRLVEFPRLLFGIPSYGMPFSERNSSRSAYYSSDARVWCGEEKG</sequence>
<dbReference type="AlphaFoldDB" id="A0A8W7PZ62"/>
<evidence type="ECO:0000313" key="1">
    <source>
        <dbReference type="EnsemblMetazoa" id="ACOM039839-PA.1"/>
    </source>
</evidence>
<accession>A0A8W7PZ62</accession>
<protein>
    <submittedName>
        <fullName evidence="1">Uncharacterized protein</fullName>
    </submittedName>
</protein>
<proteinExistence type="predicted"/>
<dbReference type="Proteomes" id="UP000075882">
    <property type="component" value="Unassembled WGS sequence"/>
</dbReference>
<reference evidence="1" key="1">
    <citation type="submission" date="2022-08" db="UniProtKB">
        <authorList>
            <consortium name="EnsemblMetazoa"/>
        </authorList>
    </citation>
    <scope>IDENTIFICATION</scope>
</reference>
<organism evidence="1">
    <name type="scientific">Anopheles coluzzii</name>
    <name type="common">African malaria mosquito</name>
    <dbReference type="NCBI Taxonomy" id="1518534"/>
    <lineage>
        <taxon>Eukaryota</taxon>
        <taxon>Metazoa</taxon>
        <taxon>Ecdysozoa</taxon>
        <taxon>Arthropoda</taxon>
        <taxon>Hexapoda</taxon>
        <taxon>Insecta</taxon>
        <taxon>Pterygota</taxon>
        <taxon>Neoptera</taxon>
        <taxon>Endopterygota</taxon>
        <taxon>Diptera</taxon>
        <taxon>Nematocera</taxon>
        <taxon>Culicoidea</taxon>
        <taxon>Culicidae</taxon>
        <taxon>Anophelinae</taxon>
        <taxon>Anopheles</taxon>
    </lineage>
</organism>
<dbReference type="EnsemblMetazoa" id="ACOM039839-RA">
    <property type="protein sequence ID" value="ACOM039839-PA.1"/>
    <property type="gene ID" value="ACOM039839"/>
</dbReference>
<name>A0A8W7PZ62_ANOCL</name>